<dbReference type="SUPFAM" id="SSF63999">
    <property type="entry name" value="Thiamin pyrophosphokinase, catalytic domain"/>
    <property type="match status" value="1"/>
</dbReference>
<dbReference type="AlphaFoldDB" id="A0A6P1QSI9"/>
<dbReference type="InterPro" id="IPR007371">
    <property type="entry name" value="TPK_catalytic"/>
</dbReference>
<evidence type="ECO:0000256" key="4">
    <source>
        <dbReference type="ARBA" id="ARBA00022840"/>
    </source>
</evidence>
<dbReference type="Pfam" id="PF04265">
    <property type="entry name" value="TPK_B1_binding"/>
    <property type="match status" value="1"/>
</dbReference>
<dbReference type="KEGG" id="bcad:DBX24_01430"/>
<dbReference type="EMBL" id="CP029149">
    <property type="protein sequence ID" value="QHN64645.1"/>
    <property type="molecule type" value="Genomic_DNA"/>
</dbReference>
<reference evidence="7 8" key="1">
    <citation type="submission" date="2018-04" db="EMBL/GenBank/DDBJ databases">
        <title>Characteristic and Complete Genome Sequencing of A Novel Member of Infective Endocarditis Causative Bacteria: Bergeyella cardium QL-PH.</title>
        <authorList>
            <person name="Pan H."/>
            <person name="Sun E."/>
            <person name="Zhang Y."/>
        </authorList>
    </citation>
    <scope>NUCLEOTIDE SEQUENCE [LARGE SCALE GENOMIC DNA]</scope>
    <source>
        <strain evidence="7 8">HPQL</strain>
    </source>
</reference>
<accession>A0A6P1QSI9</accession>
<evidence type="ECO:0000256" key="3">
    <source>
        <dbReference type="ARBA" id="ARBA00022777"/>
    </source>
</evidence>
<dbReference type="OrthoDB" id="1132102at2"/>
<gene>
    <name evidence="7" type="ORF">DBX24_01430</name>
</gene>
<name>A0A6P1QSI9_9FLAO</name>
<evidence type="ECO:0000256" key="5">
    <source>
        <dbReference type="NCBIfam" id="TIGR01378"/>
    </source>
</evidence>
<dbReference type="Gene3D" id="3.40.50.10240">
    <property type="entry name" value="Thiamin pyrophosphokinase, catalytic domain"/>
    <property type="match status" value="1"/>
</dbReference>
<evidence type="ECO:0000313" key="8">
    <source>
        <dbReference type="Proteomes" id="UP000464318"/>
    </source>
</evidence>
<dbReference type="SMART" id="SM00983">
    <property type="entry name" value="TPK_B1_binding"/>
    <property type="match status" value="1"/>
</dbReference>
<dbReference type="Pfam" id="PF04263">
    <property type="entry name" value="TPK_catalytic"/>
    <property type="match status" value="1"/>
</dbReference>
<dbReference type="SUPFAM" id="SSF63862">
    <property type="entry name" value="Thiamin pyrophosphokinase, substrate-binding domain"/>
    <property type="match status" value="1"/>
</dbReference>
<dbReference type="Proteomes" id="UP000464318">
    <property type="component" value="Chromosome"/>
</dbReference>
<dbReference type="InterPro" id="IPR053149">
    <property type="entry name" value="TPK"/>
</dbReference>
<dbReference type="CDD" id="cd07995">
    <property type="entry name" value="TPK"/>
    <property type="match status" value="1"/>
</dbReference>
<keyword evidence="8" id="KW-1185">Reference proteome</keyword>
<evidence type="ECO:0000256" key="2">
    <source>
        <dbReference type="ARBA" id="ARBA00022741"/>
    </source>
</evidence>
<keyword evidence="2" id="KW-0547">Nucleotide-binding</keyword>
<dbReference type="EC" id="2.7.6.2" evidence="5"/>
<dbReference type="InterPro" id="IPR007373">
    <property type="entry name" value="Thiamin_PyroPKinase_B1-bd"/>
</dbReference>
<proteinExistence type="predicted"/>
<dbReference type="PANTHER" id="PTHR41299">
    <property type="entry name" value="THIAMINE PYROPHOSPHOKINASE"/>
    <property type="match status" value="1"/>
</dbReference>
<dbReference type="GO" id="GO:0030975">
    <property type="term" value="F:thiamine binding"/>
    <property type="evidence" value="ECO:0007669"/>
    <property type="project" value="InterPro"/>
</dbReference>
<protein>
    <recommendedName>
        <fullName evidence="5">Thiamine diphosphokinase</fullName>
        <ecNumber evidence="5">2.7.6.2</ecNumber>
    </recommendedName>
</protein>
<dbReference type="RefSeq" id="WP_160223750.1">
    <property type="nucleotide sequence ID" value="NZ_CP029149.1"/>
</dbReference>
<dbReference type="InterPro" id="IPR036759">
    <property type="entry name" value="TPK_catalytic_sf"/>
</dbReference>
<dbReference type="GO" id="GO:0004788">
    <property type="term" value="F:thiamine diphosphokinase activity"/>
    <property type="evidence" value="ECO:0007669"/>
    <property type="project" value="UniProtKB-UniRule"/>
</dbReference>
<sequence length="207" mass="23265">MKALLFINGEPPKALPDYRDYGIIACTDGAFHYLKEMGFPLSKLDFVSGDFDSHSGADEPIYHEKFIHTPDQNKTDFDKALEILCNRGVTSVAVFGASGGEMDHFLGNLTVAFRHKNHLNIRFFDNHSEYFFVENDTLLSGVKGRMISIYPFPSAEKVTTDGLNWELSSESLSMTNSLSTRNFAVKDSVRIQYLSGNILLFIGDKYL</sequence>
<evidence type="ECO:0000256" key="1">
    <source>
        <dbReference type="ARBA" id="ARBA00022679"/>
    </source>
</evidence>
<dbReference type="NCBIfam" id="TIGR01378">
    <property type="entry name" value="thi_PPkinase"/>
    <property type="match status" value="1"/>
</dbReference>
<dbReference type="GO" id="GO:0016301">
    <property type="term" value="F:kinase activity"/>
    <property type="evidence" value="ECO:0007669"/>
    <property type="project" value="UniProtKB-KW"/>
</dbReference>
<dbReference type="GO" id="GO:0009229">
    <property type="term" value="P:thiamine diphosphate biosynthetic process"/>
    <property type="evidence" value="ECO:0007669"/>
    <property type="project" value="InterPro"/>
</dbReference>
<dbReference type="PANTHER" id="PTHR41299:SF1">
    <property type="entry name" value="THIAMINE PYROPHOSPHOKINASE"/>
    <property type="match status" value="1"/>
</dbReference>
<organism evidence="7 8">
    <name type="scientific">Bergeyella cardium</name>
    <dbReference type="NCBI Taxonomy" id="1585976"/>
    <lineage>
        <taxon>Bacteria</taxon>
        <taxon>Pseudomonadati</taxon>
        <taxon>Bacteroidota</taxon>
        <taxon>Flavobacteriia</taxon>
        <taxon>Flavobacteriales</taxon>
        <taxon>Weeksellaceae</taxon>
        <taxon>Bergeyella</taxon>
    </lineage>
</organism>
<dbReference type="GO" id="GO:0006772">
    <property type="term" value="P:thiamine metabolic process"/>
    <property type="evidence" value="ECO:0007669"/>
    <property type="project" value="UniProtKB-UniRule"/>
</dbReference>
<feature type="domain" description="Thiamin pyrophosphokinase thiamin-binding" evidence="6">
    <location>
        <begin position="141"/>
        <end position="199"/>
    </location>
</feature>
<dbReference type="InterPro" id="IPR036371">
    <property type="entry name" value="TPK_B1-bd_sf"/>
</dbReference>
<keyword evidence="3 7" id="KW-0418">Kinase</keyword>
<dbReference type="InterPro" id="IPR006282">
    <property type="entry name" value="Thi_PPkinase"/>
</dbReference>
<evidence type="ECO:0000259" key="6">
    <source>
        <dbReference type="SMART" id="SM00983"/>
    </source>
</evidence>
<dbReference type="GO" id="GO:0005524">
    <property type="term" value="F:ATP binding"/>
    <property type="evidence" value="ECO:0007669"/>
    <property type="project" value="UniProtKB-KW"/>
</dbReference>
<keyword evidence="4" id="KW-0067">ATP-binding</keyword>
<evidence type="ECO:0000313" key="7">
    <source>
        <dbReference type="EMBL" id="QHN64645.1"/>
    </source>
</evidence>
<keyword evidence="1 7" id="KW-0808">Transferase</keyword>